<reference evidence="13 14" key="1">
    <citation type="submission" date="2021-03" db="EMBL/GenBank/DDBJ databases">
        <title>The complete genome sequence of Acetobacter sacchari TBRC 11175.</title>
        <authorList>
            <person name="Charoenyingcharoen P."/>
            <person name="Yukphan P."/>
        </authorList>
    </citation>
    <scope>NUCLEOTIDE SEQUENCE [LARGE SCALE GENOMIC DNA]</scope>
    <source>
        <strain evidence="13 14">TBRC 11175</strain>
    </source>
</reference>
<comment type="caution">
    <text evidence="13">The sequence shown here is derived from an EMBL/GenBank/DDBJ whole genome shotgun (WGS) entry which is preliminary data.</text>
</comment>
<organism evidence="13 14">
    <name type="scientific">Acetobacter sacchari</name>
    <dbReference type="NCBI Taxonomy" id="2661687"/>
    <lineage>
        <taxon>Bacteria</taxon>
        <taxon>Pseudomonadati</taxon>
        <taxon>Pseudomonadota</taxon>
        <taxon>Alphaproteobacteria</taxon>
        <taxon>Acetobacterales</taxon>
        <taxon>Acetobacteraceae</taxon>
        <taxon>Acetobacter</taxon>
    </lineage>
</organism>
<evidence type="ECO:0000256" key="1">
    <source>
        <dbReference type="ARBA" id="ARBA00001312"/>
    </source>
</evidence>
<dbReference type="InterPro" id="IPR050770">
    <property type="entry name" value="Intradiol_RC_Dioxygenase"/>
</dbReference>
<dbReference type="InterPro" id="IPR000627">
    <property type="entry name" value="Intradiol_dOase_C"/>
</dbReference>
<dbReference type="InterPro" id="IPR015889">
    <property type="entry name" value="Intradiol_dOase_core"/>
</dbReference>
<keyword evidence="7" id="KW-0058">Aromatic hydrocarbons catabolism</keyword>
<dbReference type="InterPro" id="IPR007535">
    <property type="entry name" value="Catechol_dOase_N"/>
</dbReference>
<evidence type="ECO:0000256" key="7">
    <source>
        <dbReference type="ARBA" id="ARBA00022797"/>
    </source>
</evidence>
<dbReference type="Proteomes" id="UP000664771">
    <property type="component" value="Unassembled WGS sequence"/>
</dbReference>
<evidence type="ECO:0000256" key="4">
    <source>
        <dbReference type="ARBA" id="ARBA00007825"/>
    </source>
</evidence>
<evidence type="ECO:0000256" key="9">
    <source>
        <dbReference type="ARBA" id="ARBA00023002"/>
    </source>
</evidence>
<comment type="similarity">
    <text evidence="4">Belongs to the intradiol ring-cleavage dioxygenase family.</text>
</comment>
<evidence type="ECO:0000256" key="6">
    <source>
        <dbReference type="ARBA" id="ARBA00022723"/>
    </source>
</evidence>
<dbReference type="EC" id="1.13.11.1" evidence="5"/>
<keyword evidence="14" id="KW-1185">Reference proteome</keyword>
<evidence type="ECO:0000256" key="10">
    <source>
        <dbReference type="ARBA" id="ARBA00023004"/>
    </source>
</evidence>
<keyword evidence="10" id="KW-0408">Iron</keyword>
<accession>A0ABS3LW32</accession>
<evidence type="ECO:0000256" key="3">
    <source>
        <dbReference type="ARBA" id="ARBA00004957"/>
    </source>
</evidence>
<dbReference type="Pfam" id="PF00775">
    <property type="entry name" value="Dioxygenase_C"/>
    <property type="match status" value="1"/>
</dbReference>
<feature type="domain" description="Catechol dioxygenase N-terminal" evidence="12">
    <location>
        <begin position="30"/>
        <end position="96"/>
    </location>
</feature>
<evidence type="ECO:0000256" key="8">
    <source>
        <dbReference type="ARBA" id="ARBA00022964"/>
    </source>
</evidence>
<evidence type="ECO:0000313" key="13">
    <source>
        <dbReference type="EMBL" id="MBO1360122.1"/>
    </source>
</evidence>
<dbReference type="NCBIfam" id="TIGR02439">
    <property type="entry name" value="catechol_proteo"/>
    <property type="match status" value="1"/>
</dbReference>
<gene>
    <name evidence="13" type="primary">catA</name>
    <name evidence="13" type="ORF">J2D73_09965</name>
</gene>
<dbReference type="SUPFAM" id="SSF49482">
    <property type="entry name" value="Aromatic compound dioxygenase"/>
    <property type="match status" value="1"/>
</dbReference>
<keyword evidence="6" id="KW-0479">Metal-binding</keyword>
<evidence type="ECO:0000259" key="12">
    <source>
        <dbReference type="Pfam" id="PF04444"/>
    </source>
</evidence>
<feature type="domain" description="Intradiol ring-cleavage dioxygenases" evidence="11">
    <location>
        <begin position="106"/>
        <end position="292"/>
    </location>
</feature>
<dbReference type="PANTHER" id="PTHR33711:SF7">
    <property type="entry name" value="INTRADIOL RING-CLEAVAGE DIOXYGENASES DOMAIN-CONTAINING PROTEIN-RELATED"/>
    <property type="match status" value="1"/>
</dbReference>
<keyword evidence="9 13" id="KW-0560">Oxidoreductase</keyword>
<dbReference type="GO" id="GO:0018576">
    <property type="term" value="F:catechol 1,2-dioxygenase activity"/>
    <property type="evidence" value="ECO:0007669"/>
    <property type="project" value="UniProtKB-EC"/>
</dbReference>
<keyword evidence="8" id="KW-0223">Dioxygenase</keyword>
<sequence length="310" mass="34388">MTMTEFTKSVEITEFLDRVSGLTNPDAKGDERTKKIIRKIVGDLYDTIDTFDVTDDEFWLALNFLAAGSGEIGLWAAGLGFEHFLDLRADRRDRAAGIPAGTPRTIEGPLYVAGAPIVESGSRLDDGSDPGEQIIMHGHVSDTNGKPVTNALVHVWHANTKGNYSFFDKSQTDFNMRRRLRVDENGDYMFHSIMPSGYACPPGGSTDTILSAIGRHGERPAHIHLFVEAPGYRQLTTQINIENDPYINDDFAYATRDELIPPIIRHSNSADISAAGLNEPYAEIKFDFVLTPALNEEEEHFSSRPRVMAD</sequence>
<comment type="cofactor">
    <cofactor evidence="2">
        <name>Fe(3+)</name>
        <dbReference type="ChEBI" id="CHEBI:29034"/>
    </cofactor>
</comment>
<comment type="pathway">
    <text evidence="3">Aromatic compound metabolism; beta-ketoadipate pathway; 5-oxo-4,5-dihydro-2-furylacetate from catechol: step 1/3.</text>
</comment>
<protein>
    <recommendedName>
        <fullName evidence="5">catechol 1,2-dioxygenase</fullName>
        <ecNumber evidence="5">1.13.11.1</ecNumber>
    </recommendedName>
</protein>
<evidence type="ECO:0000313" key="14">
    <source>
        <dbReference type="Proteomes" id="UP000664771"/>
    </source>
</evidence>
<dbReference type="Gene3D" id="2.60.130.10">
    <property type="entry name" value="Aromatic compound dioxygenase"/>
    <property type="match status" value="1"/>
</dbReference>
<evidence type="ECO:0000259" key="11">
    <source>
        <dbReference type="Pfam" id="PF00775"/>
    </source>
</evidence>
<dbReference type="InterPro" id="IPR012801">
    <property type="entry name" value="Cchol_dOase_prob"/>
</dbReference>
<comment type="catalytic activity">
    <reaction evidence="1">
        <text>catechol + O2 = cis,cis-muconate + 2 H(+)</text>
        <dbReference type="Rhea" id="RHEA:23852"/>
        <dbReference type="ChEBI" id="CHEBI:15378"/>
        <dbReference type="ChEBI" id="CHEBI:15379"/>
        <dbReference type="ChEBI" id="CHEBI:18135"/>
        <dbReference type="ChEBI" id="CHEBI:32379"/>
        <dbReference type="EC" id="1.13.11.1"/>
    </reaction>
</comment>
<proteinExistence type="inferred from homology"/>
<dbReference type="Pfam" id="PF04444">
    <property type="entry name" value="Dioxygenase_N"/>
    <property type="match status" value="1"/>
</dbReference>
<name>A0ABS3LW32_9PROT</name>
<evidence type="ECO:0000256" key="5">
    <source>
        <dbReference type="ARBA" id="ARBA00013118"/>
    </source>
</evidence>
<evidence type="ECO:0000256" key="2">
    <source>
        <dbReference type="ARBA" id="ARBA00001965"/>
    </source>
</evidence>
<dbReference type="EMBL" id="JAFVMF010000009">
    <property type="protein sequence ID" value="MBO1360122.1"/>
    <property type="molecule type" value="Genomic_DNA"/>
</dbReference>
<dbReference type="PANTHER" id="PTHR33711">
    <property type="entry name" value="DIOXYGENASE, PUTATIVE (AFU_ORTHOLOGUE AFUA_2G02910)-RELATED"/>
    <property type="match status" value="1"/>
</dbReference>